<keyword evidence="2" id="KW-0698">rRNA processing</keyword>
<evidence type="ECO:0000313" key="5">
    <source>
        <dbReference type="Proteomes" id="UP000008312"/>
    </source>
</evidence>
<dbReference type="OrthoDB" id="263560at2759"/>
<gene>
    <name evidence="4" type="ORF">GSBLH_T00006638001</name>
</gene>
<dbReference type="PANTHER" id="PTHR21250">
    <property type="entry name" value="PRE-RRNA-PROCESSING PROTEIN TSR2 HOMOLOG"/>
    <property type="match status" value="1"/>
</dbReference>
<reference evidence="4" key="1">
    <citation type="submission" date="2010-02" db="EMBL/GenBank/DDBJ databases">
        <title>Sequencing and annotation of the Blastocystis hominis genome.</title>
        <authorList>
            <person name="Wincker P."/>
        </authorList>
    </citation>
    <scope>NUCLEOTIDE SEQUENCE</scope>
    <source>
        <strain evidence="4">Singapore isolate B</strain>
    </source>
</reference>
<dbReference type="InParanoid" id="D8M5T1"/>
<evidence type="ECO:0000256" key="2">
    <source>
        <dbReference type="ARBA" id="ARBA00022552"/>
    </source>
</evidence>
<dbReference type="FunCoup" id="D8M5T1">
    <property type="interactions" value="62"/>
</dbReference>
<evidence type="ECO:0000313" key="4">
    <source>
        <dbReference type="EMBL" id="CBK23530.2"/>
    </source>
</evidence>
<comment type="similarity">
    <text evidence="1">Belongs to the TSR2 family.</text>
</comment>
<dbReference type="AlphaFoldDB" id="D8M5T1"/>
<evidence type="ECO:0008006" key="6">
    <source>
        <dbReference type="Google" id="ProtNLM"/>
    </source>
</evidence>
<evidence type="ECO:0000256" key="3">
    <source>
        <dbReference type="SAM" id="MobiDB-lite"/>
    </source>
</evidence>
<dbReference type="Proteomes" id="UP000008312">
    <property type="component" value="Unassembled WGS sequence"/>
</dbReference>
<proteinExistence type="inferred from homology"/>
<organism evidence="4">
    <name type="scientific">Blastocystis hominis</name>
    <dbReference type="NCBI Taxonomy" id="12968"/>
    <lineage>
        <taxon>Eukaryota</taxon>
        <taxon>Sar</taxon>
        <taxon>Stramenopiles</taxon>
        <taxon>Bigyra</taxon>
        <taxon>Opalozoa</taxon>
        <taxon>Opalinata</taxon>
        <taxon>Blastocystidae</taxon>
        <taxon>Blastocystis</taxon>
    </lineage>
</organism>
<name>D8M5T1_BLAHO</name>
<sequence length="170" mass="19108">MDGPLEDFDALTLNHAIENEWAGEDSLMMKRLMENDLLMNVQERWNATGKDAAIYKDEISDFLLDEMGDTFNCSLEDGSDQEIAEIILSFYNASKSGDLSVVNGFIEKNKEQIPKVNKYLDATRNYAAFDDDEEDGENYGDSCSSCSSEDGMEEEKPSKNQPDEDGWIVA</sequence>
<dbReference type="EMBL" id="FN668661">
    <property type="protein sequence ID" value="CBK23530.2"/>
    <property type="molecule type" value="Genomic_DNA"/>
</dbReference>
<keyword evidence="5" id="KW-1185">Reference proteome</keyword>
<dbReference type="InterPro" id="IPR019398">
    <property type="entry name" value="Pre-rRNA_process_TSR2"/>
</dbReference>
<dbReference type="GeneID" id="24922762"/>
<feature type="region of interest" description="Disordered" evidence="3">
    <location>
        <begin position="130"/>
        <end position="170"/>
    </location>
</feature>
<dbReference type="GO" id="GO:0006364">
    <property type="term" value="P:rRNA processing"/>
    <property type="evidence" value="ECO:0007669"/>
    <property type="project" value="UniProtKB-KW"/>
</dbReference>
<evidence type="ECO:0000256" key="1">
    <source>
        <dbReference type="ARBA" id="ARBA00006524"/>
    </source>
</evidence>
<protein>
    <recommendedName>
        <fullName evidence="6">Pre-rRNA-processing protein TSR2 homolog</fullName>
    </recommendedName>
</protein>
<accession>D8M5T1</accession>
<dbReference type="Pfam" id="PF10273">
    <property type="entry name" value="WGG"/>
    <property type="match status" value="1"/>
</dbReference>
<dbReference type="RefSeq" id="XP_012897578.1">
    <property type="nucleotide sequence ID" value="XM_013042124.1"/>
</dbReference>